<gene>
    <name evidence="2" type="ORF">Cni_G22943</name>
</gene>
<dbReference type="Proteomes" id="UP001327560">
    <property type="component" value="Chromosome 7"/>
</dbReference>
<protein>
    <submittedName>
        <fullName evidence="2">Uncharacterized protein</fullName>
    </submittedName>
</protein>
<keyword evidence="3" id="KW-1185">Reference proteome</keyword>
<feature type="compositionally biased region" description="Pro residues" evidence="1">
    <location>
        <begin position="50"/>
        <end position="61"/>
    </location>
</feature>
<name>A0AAQ3KSI1_9LILI</name>
<evidence type="ECO:0000313" key="2">
    <source>
        <dbReference type="EMBL" id="WOL14163.1"/>
    </source>
</evidence>
<evidence type="ECO:0000256" key="1">
    <source>
        <dbReference type="SAM" id="MobiDB-lite"/>
    </source>
</evidence>
<dbReference type="EMBL" id="CP136896">
    <property type="protein sequence ID" value="WOL14163.1"/>
    <property type="molecule type" value="Genomic_DNA"/>
</dbReference>
<accession>A0AAQ3KSI1</accession>
<feature type="compositionally biased region" description="Polar residues" evidence="1">
    <location>
        <begin position="63"/>
        <end position="74"/>
    </location>
</feature>
<sequence>MDSDPKTLVWDCGSSLYDSFELKSFMHQLDSAIAARCISMPQYSSSGDDPPLPQPPPPAPPTVQATSRKQQSKLSRSIQKLLRSVFRLKNSVFRVQVQSQYGHALYYAATCSCSGRLESIPEVCEKEMASPETDAVARRTASERFGAGAVTT</sequence>
<dbReference type="PANTHER" id="PTHR33978">
    <property type="entry name" value="SERINE/THREONINE-KINASE"/>
    <property type="match status" value="1"/>
</dbReference>
<organism evidence="2 3">
    <name type="scientific">Canna indica</name>
    <name type="common">Indian-shot</name>
    <dbReference type="NCBI Taxonomy" id="4628"/>
    <lineage>
        <taxon>Eukaryota</taxon>
        <taxon>Viridiplantae</taxon>
        <taxon>Streptophyta</taxon>
        <taxon>Embryophyta</taxon>
        <taxon>Tracheophyta</taxon>
        <taxon>Spermatophyta</taxon>
        <taxon>Magnoliopsida</taxon>
        <taxon>Liliopsida</taxon>
        <taxon>Zingiberales</taxon>
        <taxon>Cannaceae</taxon>
        <taxon>Canna</taxon>
    </lineage>
</organism>
<reference evidence="2 3" key="1">
    <citation type="submission" date="2023-10" db="EMBL/GenBank/DDBJ databases">
        <title>Chromosome-scale genome assembly provides insights into flower coloration mechanisms of Canna indica.</title>
        <authorList>
            <person name="Li C."/>
        </authorList>
    </citation>
    <scope>NUCLEOTIDE SEQUENCE [LARGE SCALE GENOMIC DNA]</scope>
    <source>
        <tissue evidence="2">Flower</tissue>
    </source>
</reference>
<evidence type="ECO:0000313" key="3">
    <source>
        <dbReference type="Proteomes" id="UP001327560"/>
    </source>
</evidence>
<dbReference type="PANTHER" id="PTHR33978:SF4">
    <property type="entry name" value="SERINE_THREONINE-KINASE"/>
    <property type="match status" value="1"/>
</dbReference>
<dbReference type="AlphaFoldDB" id="A0AAQ3KSI1"/>
<feature type="region of interest" description="Disordered" evidence="1">
    <location>
        <begin position="43"/>
        <end position="74"/>
    </location>
</feature>
<proteinExistence type="predicted"/>